<keyword evidence="2" id="KW-1185">Reference proteome</keyword>
<proteinExistence type="predicted"/>
<comment type="caution">
    <text evidence="1">The sequence shown here is derived from an EMBL/GenBank/DDBJ whole genome shotgun (WGS) entry which is preliminary data.</text>
</comment>
<dbReference type="AlphaFoldDB" id="A0A0N0M7H7"/>
<evidence type="ECO:0000313" key="2">
    <source>
        <dbReference type="Proteomes" id="UP000037822"/>
    </source>
</evidence>
<name>A0A0N0M7H7_9HYPH</name>
<accession>A0A0N0M7H7</accession>
<evidence type="ECO:0000313" key="1">
    <source>
        <dbReference type="EMBL" id="KPH74051.1"/>
    </source>
</evidence>
<protein>
    <recommendedName>
        <fullName evidence="3">Integrase</fullName>
    </recommendedName>
</protein>
<organism evidence="1 2">
    <name type="scientific">Bosea vaviloviae</name>
    <dbReference type="NCBI Taxonomy" id="1526658"/>
    <lineage>
        <taxon>Bacteria</taxon>
        <taxon>Pseudomonadati</taxon>
        <taxon>Pseudomonadota</taxon>
        <taxon>Alphaproteobacteria</taxon>
        <taxon>Hyphomicrobiales</taxon>
        <taxon>Boseaceae</taxon>
        <taxon>Bosea</taxon>
    </lineage>
</organism>
<dbReference type="EMBL" id="LGSZ01000089">
    <property type="protein sequence ID" value="KPH74051.1"/>
    <property type="molecule type" value="Genomic_DNA"/>
</dbReference>
<evidence type="ECO:0008006" key="3">
    <source>
        <dbReference type="Google" id="ProtNLM"/>
    </source>
</evidence>
<dbReference type="PATRIC" id="fig|1526658.3.peg.3729"/>
<gene>
    <name evidence="1" type="ORF">AE618_25870</name>
</gene>
<sequence>MRIFGRSHGQRLKNLKPKAELYKVTDRDGMHRIAAAYNLNRYLAERKIMLQCWADMLDA</sequence>
<dbReference type="Proteomes" id="UP000037822">
    <property type="component" value="Unassembled WGS sequence"/>
</dbReference>
<reference evidence="1 2" key="1">
    <citation type="submission" date="2015-07" db="EMBL/GenBank/DDBJ databases">
        <title>Whole genome sequencing of Bosea vaviloviae isolated from cave pool.</title>
        <authorList>
            <person name="Tan N.E.H."/>
            <person name="Lee Y.P."/>
            <person name="Gan H.M."/>
            <person name="Barton H."/>
            <person name="Savka M.A."/>
        </authorList>
    </citation>
    <scope>NUCLEOTIDE SEQUENCE [LARGE SCALE GENOMIC DNA]</scope>
    <source>
        <strain evidence="1 2">SD260</strain>
    </source>
</reference>